<feature type="compositionally biased region" description="Basic residues" evidence="1">
    <location>
        <begin position="143"/>
        <end position="156"/>
    </location>
</feature>
<feature type="region of interest" description="Disordered" evidence="1">
    <location>
        <begin position="1"/>
        <end position="22"/>
    </location>
</feature>
<feature type="region of interest" description="Disordered" evidence="1">
    <location>
        <begin position="143"/>
        <end position="259"/>
    </location>
</feature>
<evidence type="ECO:0000313" key="3">
    <source>
        <dbReference type="Proteomes" id="UP000587002"/>
    </source>
</evidence>
<feature type="compositionally biased region" description="Basic residues" evidence="1">
    <location>
        <begin position="1"/>
        <end position="13"/>
    </location>
</feature>
<feature type="compositionally biased region" description="Basic residues" evidence="1">
    <location>
        <begin position="233"/>
        <end position="243"/>
    </location>
</feature>
<feature type="region of interest" description="Disordered" evidence="1">
    <location>
        <begin position="36"/>
        <end position="113"/>
    </location>
</feature>
<feature type="compositionally biased region" description="Polar residues" evidence="1">
    <location>
        <begin position="80"/>
        <end position="93"/>
    </location>
</feature>
<name>A0A853AFI4_9PSEU</name>
<evidence type="ECO:0000256" key="1">
    <source>
        <dbReference type="SAM" id="MobiDB-lite"/>
    </source>
</evidence>
<feature type="compositionally biased region" description="Basic residues" evidence="1">
    <location>
        <begin position="173"/>
        <end position="204"/>
    </location>
</feature>
<gene>
    <name evidence="2" type="ORF">HNR68_001525</name>
</gene>
<dbReference type="EMBL" id="JACCFJ010000001">
    <property type="protein sequence ID" value="NYI82895.1"/>
    <property type="molecule type" value="Genomic_DNA"/>
</dbReference>
<dbReference type="AlphaFoldDB" id="A0A853AFI4"/>
<feature type="compositionally biased region" description="Low complexity" evidence="1">
    <location>
        <begin position="104"/>
        <end position="113"/>
    </location>
</feature>
<sequence>MISPPAHRHRRSTPRMAESPPEAVVVIEQKADRFCPVLPSRSGPGCAGAPNSPREVEDERRDREPEEQPGCGAYWRVRTWATTAPTENSTSPTAAAVPRDRAPRSPATSPTAPAALRVASTGSHDCGTCTAAELARTNPALRRGGRVRGAARRALRGRPGGDRVVAGPLAGGRRARWSPGAHRRGHRPARRLAHHGRQRLRHCPRPGVLRPLPRPPRRHLPPGHRRQPEPGRRRPGTRRRRQPRGPGLRPLLPGPPGPT</sequence>
<feature type="compositionally biased region" description="Basic and acidic residues" evidence="1">
    <location>
        <begin position="54"/>
        <end position="66"/>
    </location>
</feature>
<proteinExistence type="predicted"/>
<organism evidence="2 3">
    <name type="scientific">Saccharopolyspora hordei</name>
    <dbReference type="NCBI Taxonomy" id="1838"/>
    <lineage>
        <taxon>Bacteria</taxon>
        <taxon>Bacillati</taxon>
        <taxon>Actinomycetota</taxon>
        <taxon>Actinomycetes</taxon>
        <taxon>Pseudonocardiales</taxon>
        <taxon>Pseudonocardiaceae</taxon>
        <taxon>Saccharopolyspora</taxon>
    </lineage>
</organism>
<reference evidence="2 3" key="1">
    <citation type="submission" date="2020-07" db="EMBL/GenBank/DDBJ databases">
        <title>Sequencing the genomes of 1000 actinobacteria strains.</title>
        <authorList>
            <person name="Klenk H.-P."/>
        </authorList>
    </citation>
    <scope>NUCLEOTIDE SEQUENCE [LARGE SCALE GENOMIC DNA]</scope>
    <source>
        <strain evidence="2 3">DSM 44065</strain>
    </source>
</reference>
<evidence type="ECO:0000313" key="2">
    <source>
        <dbReference type="EMBL" id="NYI82895.1"/>
    </source>
</evidence>
<comment type="caution">
    <text evidence="2">The sequence shown here is derived from an EMBL/GenBank/DDBJ whole genome shotgun (WGS) entry which is preliminary data.</text>
</comment>
<feature type="compositionally biased region" description="Basic residues" evidence="1">
    <location>
        <begin position="215"/>
        <end position="225"/>
    </location>
</feature>
<protein>
    <submittedName>
        <fullName evidence="2">Uncharacterized protein</fullName>
    </submittedName>
</protein>
<accession>A0A853AFI4</accession>
<dbReference type="Proteomes" id="UP000587002">
    <property type="component" value="Unassembled WGS sequence"/>
</dbReference>
<keyword evidence="3" id="KW-1185">Reference proteome</keyword>